<sequence>MTVIILFQMSIFALLLMILVNDNNKFLADGVKEILLVSAITICLINAFFISQYASMYNMLMENL</sequence>
<dbReference type="Proteomes" id="UP000201461">
    <property type="component" value="Segment"/>
</dbReference>
<accession>R9TJF0</accession>
<dbReference type="GeneID" id="15926675"/>
<keyword evidence="1" id="KW-0472">Membrane</keyword>
<name>R9TJF0_9CAUD</name>
<feature type="transmembrane region" description="Helical" evidence="1">
    <location>
        <begin position="34"/>
        <end position="54"/>
    </location>
</feature>
<keyword evidence="3" id="KW-1185">Reference proteome</keyword>
<protein>
    <submittedName>
        <fullName evidence="2">Uncharacterized protein</fullName>
    </submittedName>
</protein>
<proteinExistence type="predicted"/>
<dbReference type="EMBL" id="HQ317393">
    <property type="protein sequence ID" value="AGN30222.1"/>
    <property type="molecule type" value="Genomic_DNA"/>
</dbReference>
<gene>
    <name evidence="2" type="ORF">VPFG_00222</name>
</gene>
<evidence type="ECO:0000313" key="3">
    <source>
        <dbReference type="Proteomes" id="UP000201461"/>
    </source>
</evidence>
<dbReference type="KEGG" id="vg:15926675"/>
<evidence type="ECO:0000313" key="2">
    <source>
        <dbReference type="EMBL" id="AGN30222.1"/>
    </source>
</evidence>
<reference evidence="2 3" key="1">
    <citation type="journal article" date="2014" name="Genome Biol. Evol.">
        <title>Composite Conserved Promoter-Terminator Motifs (PeSLs) that Mediate Modular Shuffling in the Diverse T4-Like Myoviruses.</title>
        <authorList>
            <person name="Comeau A.M."/>
            <person name="Arbiol C."/>
            <person name="Krisch H.M."/>
        </authorList>
    </citation>
    <scope>NUCLEOTIDE SEQUENCE [LARGE SCALE GENOMIC DNA]</scope>
</reference>
<keyword evidence="1" id="KW-1133">Transmembrane helix</keyword>
<organism evidence="2 3">
    <name type="scientific">Vibrio phage nt-1</name>
    <dbReference type="NCBI Taxonomy" id="115992"/>
    <lineage>
        <taxon>Viruses</taxon>
        <taxon>Duplodnaviria</taxon>
        <taxon>Heunggongvirae</taxon>
        <taxon>Uroviricota</taxon>
        <taxon>Caudoviricetes</taxon>
        <taxon>Pantevenvirales</taxon>
        <taxon>Straboviridae</taxon>
        <taxon>Mylasvirus</taxon>
        <taxon>Mylasvirus persius</taxon>
    </lineage>
</organism>
<evidence type="ECO:0000256" key="1">
    <source>
        <dbReference type="SAM" id="Phobius"/>
    </source>
</evidence>
<dbReference type="RefSeq" id="YP_008125371.1">
    <property type="nucleotide sequence ID" value="NC_021529.2"/>
</dbReference>
<keyword evidence="1" id="KW-0812">Transmembrane</keyword>
<feature type="transmembrane region" description="Helical" evidence="1">
    <location>
        <begin position="6"/>
        <end position="22"/>
    </location>
</feature>